<proteinExistence type="predicted"/>
<reference evidence="1 2" key="1">
    <citation type="journal article" date="2019" name="Genome Biol. Evol.">
        <title>Genomic Plasticity Mediated by Transposable Elements in the Plant Pathogenic Fungus Colletotrichum higginsianum.</title>
        <authorList>
            <person name="Tsushima A."/>
            <person name="Gan P."/>
            <person name="Kumakura N."/>
            <person name="Narusaka M."/>
            <person name="Takano Y."/>
            <person name="Narusaka Y."/>
            <person name="Shirasu K."/>
        </authorList>
    </citation>
    <scope>NUCLEOTIDE SEQUENCE [LARGE SCALE GENOMIC DNA]</scope>
    <source>
        <strain evidence="1 2">MAFF305635-RFP</strain>
    </source>
</reference>
<accession>A0A4V4NDX6</accession>
<sequence length="198" mass="21931">MILGQRLVKTALKRPIFGTPAPTHLPGLPTLPPTEAEPPYSGAGCALYSPTVQCNGSANGGYDYILTCRTCQLCAKRNLVPCLDGYIYAYSEPFGGTEIKAFVTENGVEVCRASISCGNWDDTCRGIPSFDCGSGFKMGWRWNFIQLTNPKYDGTRVPMDFQRTTTDKEFCFQKVSSRENDADILSQERIQVERRSLS</sequence>
<organism evidence="1 2">
    <name type="scientific">Colletotrichum higginsianum</name>
    <dbReference type="NCBI Taxonomy" id="80884"/>
    <lineage>
        <taxon>Eukaryota</taxon>
        <taxon>Fungi</taxon>
        <taxon>Dikarya</taxon>
        <taxon>Ascomycota</taxon>
        <taxon>Pezizomycotina</taxon>
        <taxon>Sordariomycetes</taxon>
        <taxon>Hypocreomycetidae</taxon>
        <taxon>Glomerellales</taxon>
        <taxon>Glomerellaceae</taxon>
        <taxon>Colletotrichum</taxon>
        <taxon>Colletotrichum destructivum species complex</taxon>
    </lineage>
</organism>
<evidence type="ECO:0000313" key="2">
    <source>
        <dbReference type="Proteomes" id="UP000305883"/>
    </source>
</evidence>
<gene>
    <name evidence="1" type="ORF">CH35J_000296</name>
</gene>
<evidence type="ECO:0000313" key="1">
    <source>
        <dbReference type="EMBL" id="TID06562.1"/>
    </source>
</evidence>
<dbReference type="OrthoDB" id="4744718at2759"/>
<protein>
    <submittedName>
        <fullName evidence="1">Uncharacterized protein</fullName>
    </submittedName>
</protein>
<dbReference type="EMBL" id="MWPZ01000001">
    <property type="protein sequence ID" value="TID06562.1"/>
    <property type="molecule type" value="Genomic_DNA"/>
</dbReference>
<comment type="caution">
    <text evidence="1">The sequence shown here is derived from an EMBL/GenBank/DDBJ whole genome shotgun (WGS) entry which is preliminary data.</text>
</comment>
<name>A0A4V4NDX6_9PEZI</name>
<dbReference type="AlphaFoldDB" id="A0A4V4NDX6"/>
<dbReference type="Proteomes" id="UP000305883">
    <property type="component" value="Unassembled WGS sequence"/>
</dbReference>